<evidence type="ECO:0000313" key="10">
    <source>
        <dbReference type="Proteomes" id="UP001556709"/>
    </source>
</evidence>
<dbReference type="InterPro" id="IPR006036">
    <property type="entry name" value="K_uptake_TrkA"/>
</dbReference>
<keyword evidence="10" id="KW-1185">Reference proteome</keyword>
<evidence type="ECO:0000256" key="3">
    <source>
        <dbReference type="ARBA" id="ARBA00022538"/>
    </source>
</evidence>
<evidence type="ECO:0000256" key="6">
    <source>
        <dbReference type="ARBA" id="ARBA00023065"/>
    </source>
</evidence>
<gene>
    <name evidence="9" type="primary">trkA</name>
    <name evidence="9" type="ORF">V6X73_07565</name>
</gene>
<dbReference type="InterPro" id="IPR050721">
    <property type="entry name" value="Trk_Ktr_HKT_K-transport"/>
</dbReference>
<keyword evidence="4" id="KW-0630">Potassium</keyword>
<accession>A0ABV3TEB9</accession>
<evidence type="ECO:0000256" key="1">
    <source>
        <dbReference type="ARBA" id="ARBA00017378"/>
    </source>
</evidence>
<feature type="domain" description="RCK C-terminal" evidence="8">
    <location>
        <begin position="142"/>
        <end position="226"/>
    </location>
</feature>
<dbReference type="InterPro" id="IPR006037">
    <property type="entry name" value="RCK_C"/>
</dbReference>
<dbReference type="NCBIfam" id="NF007039">
    <property type="entry name" value="PRK09496.3-2"/>
    <property type="match status" value="1"/>
</dbReference>
<organism evidence="9 10">
    <name type="scientific">Spiribacter pallidus</name>
    <dbReference type="NCBI Taxonomy" id="1987936"/>
    <lineage>
        <taxon>Bacteria</taxon>
        <taxon>Pseudomonadati</taxon>
        <taxon>Pseudomonadota</taxon>
        <taxon>Gammaproteobacteria</taxon>
        <taxon>Chromatiales</taxon>
        <taxon>Ectothiorhodospiraceae</taxon>
        <taxon>Spiribacter</taxon>
    </lineage>
</organism>
<dbReference type="SUPFAM" id="SSF51735">
    <property type="entry name" value="NAD(P)-binding Rossmann-fold domains"/>
    <property type="match status" value="2"/>
</dbReference>
<dbReference type="EMBL" id="JBAKFM010000003">
    <property type="protein sequence ID" value="MEX0469581.1"/>
    <property type="molecule type" value="Genomic_DNA"/>
</dbReference>
<keyword evidence="2" id="KW-0813">Transport</keyword>
<dbReference type="RefSeq" id="WP_367959088.1">
    <property type="nucleotide sequence ID" value="NZ_JBAKFK010000003.1"/>
</dbReference>
<evidence type="ECO:0000256" key="5">
    <source>
        <dbReference type="ARBA" id="ARBA00023027"/>
    </source>
</evidence>
<dbReference type="PROSITE" id="PS51202">
    <property type="entry name" value="RCK_C"/>
    <property type="match status" value="2"/>
</dbReference>
<reference evidence="9 10" key="1">
    <citation type="submission" date="2024-02" db="EMBL/GenBank/DDBJ databases">
        <title>New especies of Spiribacter isolated from saline water.</title>
        <authorList>
            <person name="Leon M.J."/>
            <person name="De La Haba R."/>
            <person name="Sanchez-Porro C."/>
            <person name="Ventosa A."/>
        </authorList>
    </citation>
    <scope>NUCLEOTIDE SEQUENCE [LARGE SCALE GENOMIC DNA]</scope>
    <source>
        <strain evidence="10">ag22IC6-390</strain>
    </source>
</reference>
<feature type="domain" description="RCK C-terminal" evidence="8">
    <location>
        <begin position="368"/>
        <end position="453"/>
    </location>
</feature>
<dbReference type="SUPFAM" id="SSF116726">
    <property type="entry name" value="TrkA C-terminal domain-like"/>
    <property type="match status" value="2"/>
</dbReference>
<keyword evidence="6" id="KW-0406">Ion transport</keyword>
<comment type="caution">
    <text evidence="9">The sequence shown here is derived from an EMBL/GenBank/DDBJ whole genome shotgun (WGS) entry which is preliminary data.</text>
</comment>
<dbReference type="Proteomes" id="UP001556709">
    <property type="component" value="Unassembled WGS sequence"/>
</dbReference>
<feature type="domain" description="RCK N-terminal" evidence="7">
    <location>
        <begin position="1"/>
        <end position="122"/>
    </location>
</feature>
<sequence>MKIIILGAGQVGGTVAANLTSEDNDITVVDRDPQILQGLQDRLDLRTIAGHATHPEVLQRAGADDADMVIAVTNSDEANMVACQVSATLFNTPTKIARVRSVAYLSHPQIFAPDALPIDVLISPEQLVTQYVRRLIEHPGALQVMDFADGRVRLVGVRAYYGGPLVGQELRTLREHVPGVQTRVAAIYRRGSAIIPEGDTVIEAGDEVFFVAARKNIRAVMSELRRLDKPVRRIMLAGGGNIGTRLAQSLEMHYQVKIIEHDTQRCRAIADDLRKTIVLRGDAADEDLLLEENIENTDVFCALTNDDEANILSAMLAKRRGARTVMALINRAAYVDLIQSSDDIDVAISPQQATIGSLLAHIRRGDVAAVHSLRRGAAEAIEAVAHGDAGSSDVVGKRIDQIRLPRGTTIGAIVRGDDVVMAHHDTVIEPEDHVILFLVDKSRLADVEKLFSVGTGFL</sequence>
<dbReference type="Gene3D" id="3.40.50.720">
    <property type="entry name" value="NAD(P)-binding Rossmann-like Domain"/>
    <property type="match status" value="2"/>
</dbReference>
<feature type="domain" description="RCK N-terminal" evidence="7">
    <location>
        <begin position="231"/>
        <end position="348"/>
    </location>
</feature>
<dbReference type="NCBIfam" id="NF007032">
    <property type="entry name" value="PRK09496.1-4"/>
    <property type="match status" value="1"/>
</dbReference>
<dbReference type="PANTHER" id="PTHR43833">
    <property type="entry name" value="POTASSIUM CHANNEL PROTEIN 2-RELATED-RELATED"/>
    <property type="match status" value="1"/>
</dbReference>
<dbReference type="Gene3D" id="3.30.70.1450">
    <property type="entry name" value="Regulator of K+ conductance, C-terminal domain"/>
    <property type="match status" value="2"/>
</dbReference>
<dbReference type="NCBIfam" id="NF007031">
    <property type="entry name" value="PRK09496.1-2"/>
    <property type="match status" value="1"/>
</dbReference>
<keyword evidence="5" id="KW-0520">NAD</keyword>
<dbReference type="InterPro" id="IPR036291">
    <property type="entry name" value="NAD(P)-bd_dom_sf"/>
</dbReference>
<dbReference type="NCBIfam" id="NF007030">
    <property type="entry name" value="PRK09496.1-1"/>
    <property type="match status" value="1"/>
</dbReference>
<evidence type="ECO:0000256" key="4">
    <source>
        <dbReference type="ARBA" id="ARBA00022958"/>
    </source>
</evidence>
<evidence type="ECO:0000313" key="9">
    <source>
        <dbReference type="EMBL" id="MEX0469581.1"/>
    </source>
</evidence>
<dbReference type="Pfam" id="PF02254">
    <property type="entry name" value="TrkA_N"/>
    <property type="match status" value="2"/>
</dbReference>
<dbReference type="PRINTS" id="PR00335">
    <property type="entry name" value="KUPTAKETRKA"/>
</dbReference>
<dbReference type="InterPro" id="IPR003148">
    <property type="entry name" value="RCK_N"/>
</dbReference>
<dbReference type="InterPro" id="IPR036721">
    <property type="entry name" value="RCK_C_sf"/>
</dbReference>
<evidence type="ECO:0000256" key="2">
    <source>
        <dbReference type="ARBA" id="ARBA00022448"/>
    </source>
</evidence>
<dbReference type="PANTHER" id="PTHR43833:SF5">
    <property type="entry name" value="TRK SYSTEM POTASSIUM UPTAKE PROTEIN TRKA"/>
    <property type="match status" value="1"/>
</dbReference>
<dbReference type="Pfam" id="PF02080">
    <property type="entry name" value="TrkA_C"/>
    <property type="match status" value="2"/>
</dbReference>
<keyword evidence="3" id="KW-0633">Potassium transport</keyword>
<dbReference type="PROSITE" id="PS51201">
    <property type="entry name" value="RCK_N"/>
    <property type="match status" value="2"/>
</dbReference>
<evidence type="ECO:0000259" key="7">
    <source>
        <dbReference type="PROSITE" id="PS51201"/>
    </source>
</evidence>
<proteinExistence type="predicted"/>
<name>A0ABV3TEB9_9GAMM</name>
<evidence type="ECO:0000259" key="8">
    <source>
        <dbReference type="PROSITE" id="PS51202"/>
    </source>
</evidence>
<protein>
    <recommendedName>
        <fullName evidence="1">Trk system potassium uptake protein TrkA</fullName>
    </recommendedName>
</protein>